<evidence type="ECO:0000313" key="2">
    <source>
        <dbReference type="Proteomes" id="UP000324595"/>
    </source>
</evidence>
<comment type="caution">
    <text evidence="1">The sequence shown here is derived from an EMBL/GenBank/DDBJ whole genome shotgun (WGS) entry which is preliminary data.</text>
</comment>
<dbReference type="Proteomes" id="UP000324595">
    <property type="component" value="Unassembled WGS sequence"/>
</dbReference>
<accession>A0A5D3YLL5</accession>
<dbReference type="EMBL" id="VNHY01000003">
    <property type="protein sequence ID" value="TYP92788.1"/>
    <property type="molecule type" value="Genomic_DNA"/>
</dbReference>
<protein>
    <submittedName>
        <fullName evidence="1">Uncharacterized protein</fullName>
    </submittedName>
</protein>
<dbReference type="AlphaFoldDB" id="A0A5D3YLL5"/>
<reference evidence="1 2" key="1">
    <citation type="submission" date="2019-07" db="EMBL/GenBank/DDBJ databases">
        <title>Genomic Encyclopedia of Archaeal and Bacterial Type Strains, Phase II (KMG-II): from individual species to whole genera.</title>
        <authorList>
            <person name="Goeker M."/>
        </authorList>
    </citation>
    <scope>NUCLEOTIDE SEQUENCE [LARGE SCALE GENOMIC DNA]</scope>
    <source>
        <strain evidence="1 2">DSM 21935</strain>
    </source>
</reference>
<name>A0A5D3YLL5_9BACT</name>
<keyword evidence="2" id="KW-1185">Reference proteome</keyword>
<gene>
    <name evidence="1" type="ORF">LX73_2154</name>
</gene>
<evidence type="ECO:0000313" key="1">
    <source>
        <dbReference type="EMBL" id="TYP92788.1"/>
    </source>
</evidence>
<sequence>MIFIRVSLRKLGMQPAILLTPSNPVHPQIFKELFPSQQLDNITIFMRDIIPSCSLISCRQLLYNLMVIEQYFS</sequence>
<organism evidence="1 2">
    <name type="scientific">Fodinibius salinus</name>
    <dbReference type="NCBI Taxonomy" id="860790"/>
    <lineage>
        <taxon>Bacteria</taxon>
        <taxon>Pseudomonadati</taxon>
        <taxon>Balneolota</taxon>
        <taxon>Balneolia</taxon>
        <taxon>Balneolales</taxon>
        <taxon>Balneolaceae</taxon>
        <taxon>Fodinibius</taxon>
    </lineage>
</organism>
<proteinExistence type="predicted"/>